<evidence type="ECO:0000313" key="4">
    <source>
        <dbReference type="Proteomes" id="UP000295008"/>
    </source>
</evidence>
<dbReference type="AlphaFoldDB" id="A0A4R1RXV1"/>
<keyword evidence="2" id="KW-0732">Signal</keyword>
<name>A0A4R1RXV1_HYDET</name>
<feature type="compositionally biased region" description="Pro residues" evidence="1">
    <location>
        <begin position="67"/>
        <end position="79"/>
    </location>
</feature>
<feature type="compositionally biased region" description="Basic and acidic residues" evidence="1">
    <location>
        <begin position="80"/>
        <end position="113"/>
    </location>
</feature>
<feature type="signal peptide" evidence="2">
    <location>
        <begin position="1"/>
        <end position="23"/>
    </location>
</feature>
<feature type="compositionally biased region" description="Basic and acidic residues" evidence="1">
    <location>
        <begin position="121"/>
        <end position="173"/>
    </location>
</feature>
<dbReference type="Proteomes" id="UP000295008">
    <property type="component" value="Unassembled WGS sequence"/>
</dbReference>
<accession>A0A4R1RXV1</accession>
<gene>
    <name evidence="3" type="ORF">EDC14_100745</name>
</gene>
<dbReference type="PROSITE" id="PS51257">
    <property type="entry name" value="PROKAR_LIPOPROTEIN"/>
    <property type="match status" value="1"/>
</dbReference>
<evidence type="ECO:0000256" key="2">
    <source>
        <dbReference type="SAM" id="SignalP"/>
    </source>
</evidence>
<evidence type="ECO:0000313" key="3">
    <source>
        <dbReference type="EMBL" id="TCL71583.1"/>
    </source>
</evidence>
<sequence length="310" mass="35725">MKKWFSICLLTAMLLACSLGTYAAHNPPRRGPQPAPTPTPTPWPPDKPGEKDPHQPGGKPDNRPGNPNHPPDNKPGPPPKNDDRRDDHGRPDNRPGPSPKDDDRRGDHGRPDGKPGNGPQPDHRPGPPRHDDDDRWHDQPNHPDPHGPRFGDDDRHDRDRYDRDRYDRHDRRPGPRPPRYGREPRSQAQANARSTIHRTAQVIADAQDAARYRHYKAGLAQAIAHQQYALQLYRRGSYWDAIYHSMRARSLAFRVIQNNQRSWRPEFDWDDDENDYLLEIPRDEDLDRNLIGIRIITDDAALFLRLNLDL</sequence>
<reference evidence="3 4" key="1">
    <citation type="submission" date="2019-03" db="EMBL/GenBank/DDBJ databases">
        <title>Genomic Encyclopedia of Type Strains, Phase IV (KMG-IV): sequencing the most valuable type-strain genomes for metagenomic binning, comparative biology and taxonomic classification.</title>
        <authorList>
            <person name="Goeker M."/>
        </authorList>
    </citation>
    <scope>NUCLEOTIDE SEQUENCE [LARGE SCALE GENOMIC DNA]</scope>
    <source>
        <strain evidence="3 4">LX-B</strain>
    </source>
</reference>
<proteinExistence type="predicted"/>
<organism evidence="3 4">
    <name type="scientific">Hydrogenispora ethanolica</name>
    <dbReference type="NCBI Taxonomy" id="1082276"/>
    <lineage>
        <taxon>Bacteria</taxon>
        <taxon>Bacillati</taxon>
        <taxon>Bacillota</taxon>
        <taxon>Hydrogenispora</taxon>
    </lineage>
</organism>
<feature type="region of interest" description="Disordered" evidence="1">
    <location>
        <begin position="22"/>
        <end position="196"/>
    </location>
</feature>
<feature type="compositionally biased region" description="Polar residues" evidence="1">
    <location>
        <begin position="186"/>
        <end position="196"/>
    </location>
</feature>
<evidence type="ECO:0000256" key="1">
    <source>
        <dbReference type="SAM" id="MobiDB-lite"/>
    </source>
</evidence>
<keyword evidence="4" id="KW-1185">Reference proteome</keyword>
<dbReference type="RefSeq" id="WP_132013729.1">
    <property type="nucleotide sequence ID" value="NZ_SLUN01000007.1"/>
</dbReference>
<protein>
    <submittedName>
        <fullName evidence="3">Uncharacterized protein</fullName>
    </submittedName>
</protein>
<dbReference type="EMBL" id="SLUN01000007">
    <property type="protein sequence ID" value="TCL71583.1"/>
    <property type="molecule type" value="Genomic_DNA"/>
</dbReference>
<comment type="caution">
    <text evidence="3">The sequence shown here is derived from an EMBL/GenBank/DDBJ whole genome shotgun (WGS) entry which is preliminary data.</text>
</comment>
<feature type="compositionally biased region" description="Pro residues" evidence="1">
    <location>
        <begin position="29"/>
        <end position="46"/>
    </location>
</feature>
<feature type="chain" id="PRO_5020617661" evidence="2">
    <location>
        <begin position="24"/>
        <end position="310"/>
    </location>
</feature>